<keyword evidence="1" id="KW-0732">Signal</keyword>
<proteinExistence type="predicted"/>
<gene>
    <name evidence="2" type="ORF">H8K43_01205</name>
</gene>
<comment type="caution">
    <text evidence="2">The sequence shown here is derived from an EMBL/GenBank/DDBJ whole genome shotgun (WGS) entry which is preliminary data.</text>
</comment>
<feature type="signal peptide" evidence="1">
    <location>
        <begin position="1"/>
        <end position="31"/>
    </location>
</feature>
<evidence type="ECO:0000313" key="3">
    <source>
        <dbReference type="Proteomes" id="UP000654304"/>
    </source>
</evidence>
<protein>
    <submittedName>
        <fullName evidence="2">DUF4437 domain-containing protein</fullName>
    </submittedName>
</protein>
<feature type="chain" id="PRO_5046107746" evidence="1">
    <location>
        <begin position="32"/>
        <end position="154"/>
    </location>
</feature>
<reference evidence="2 3" key="1">
    <citation type="submission" date="2020-08" db="EMBL/GenBank/DDBJ databases">
        <title>Novel species isolated from subtropical streams in China.</title>
        <authorList>
            <person name="Lu H."/>
        </authorList>
    </citation>
    <scope>NUCLEOTIDE SEQUENCE [LARGE SCALE GENOMIC DNA]</scope>
    <source>
        <strain evidence="2 3">CY22W</strain>
    </source>
</reference>
<dbReference type="EMBL" id="JACOGD010000001">
    <property type="protein sequence ID" value="MBC3930273.1"/>
    <property type="molecule type" value="Genomic_DNA"/>
</dbReference>
<dbReference type="Proteomes" id="UP000654304">
    <property type="component" value="Unassembled WGS sequence"/>
</dbReference>
<accession>A0ABR7A025</accession>
<evidence type="ECO:0000256" key="1">
    <source>
        <dbReference type="SAM" id="SignalP"/>
    </source>
</evidence>
<dbReference type="InterPro" id="IPR011051">
    <property type="entry name" value="RmlC_Cupin_sf"/>
</dbReference>
<sequence length="154" mass="16627">MSVLTRVTTTSAAKKLVTALMGALVMTTASAATAASGDMLIKPFEQLQFSEKVPGNPQISPVKGIPETQPSSIVMKMGRGAFPLHTHTANYQLVVIKGIMKHWDEKGSQKSAPKMGPGSYWYQPAGQVHGDACESNECVWFITFDGPRDFAVQQ</sequence>
<dbReference type="InterPro" id="IPR028013">
    <property type="entry name" value="DUF4437"/>
</dbReference>
<name>A0ABR7A025_9BURK</name>
<dbReference type="InterPro" id="IPR014710">
    <property type="entry name" value="RmlC-like_jellyroll"/>
</dbReference>
<dbReference type="Gene3D" id="2.60.120.10">
    <property type="entry name" value="Jelly Rolls"/>
    <property type="match status" value="1"/>
</dbReference>
<dbReference type="SUPFAM" id="SSF51182">
    <property type="entry name" value="RmlC-like cupins"/>
    <property type="match status" value="1"/>
</dbReference>
<dbReference type="Pfam" id="PF14499">
    <property type="entry name" value="DUF4437"/>
    <property type="match status" value="1"/>
</dbReference>
<keyword evidence="3" id="KW-1185">Reference proteome</keyword>
<dbReference type="RefSeq" id="WP_186902161.1">
    <property type="nucleotide sequence ID" value="NZ_JACOGD010000001.1"/>
</dbReference>
<organism evidence="2 3">
    <name type="scientific">Undibacterium curvum</name>
    <dbReference type="NCBI Taxonomy" id="2762294"/>
    <lineage>
        <taxon>Bacteria</taxon>
        <taxon>Pseudomonadati</taxon>
        <taxon>Pseudomonadota</taxon>
        <taxon>Betaproteobacteria</taxon>
        <taxon>Burkholderiales</taxon>
        <taxon>Oxalobacteraceae</taxon>
        <taxon>Undibacterium</taxon>
    </lineage>
</organism>
<evidence type="ECO:0000313" key="2">
    <source>
        <dbReference type="EMBL" id="MBC3930273.1"/>
    </source>
</evidence>